<protein>
    <recommendedName>
        <fullName evidence="2">DUF7847 domain-containing protein</fullName>
    </recommendedName>
</protein>
<keyword evidence="1" id="KW-1133">Transmembrane helix</keyword>
<feature type="transmembrane region" description="Helical" evidence="1">
    <location>
        <begin position="163"/>
        <end position="192"/>
    </location>
</feature>
<gene>
    <name evidence="3" type="ORF">AUC68_09205</name>
</gene>
<dbReference type="OrthoDB" id="1122780at2"/>
<proteinExistence type="predicted"/>
<dbReference type="InterPro" id="IPR010380">
    <property type="entry name" value="DUF975"/>
</dbReference>
<evidence type="ECO:0000259" key="2">
    <source>
        <dbReference type="Pfam" id="PF25231"/>
    </source>
</evidence>
<keyword evidence="4" id="KW-1185">Reference proteome</keyword>
<dbReference type="InterPro" id="IPR057169">
    <property type="entry name" value="DUF7847"/>
</dbReference>
<comment type="caution">
    <text evidence="3">The sequence shown here is derived from an EMBL/GenBank/DDBJ whole genome shotgun (WGS) entry which is preliminary data.</text>
</comment>
<dbReference type="Pfam" id="PF25231">
    <property type="entry name" value="DUF7847"/>
    <property type="match status" value="1"/>
</dbReference>
<organism evidence="3 4">
    <name type="scientific">Methyloceanibacter methanicus</name>
    <dbReference type="NCBI Taxonomy" id="1774968"/>
    <lineage>
        <taxon>Bacteria</taxon>
        <taxon>Pseudomonadati</taxon>
        <taxon>Pseudomonadota</taxon>
        <taxon>Alphaproteobacteria</taxon>
        <taxon>Hyphomicrobiales</taxon>
        <taxon>Hyphomicrobiaceae</taxon>
        <taxon>Methyloceanibacter</taxon>
    </lineage>
</organism>
<sequence length="218" mass="23029">MQFSPGDAIRFGWETFKRRPWFFIGAAAILVLANIVNMGVTSGVNSLTGGTLEEPSLLSNLVNLALSALIVMGAIAFFLAAHDNPEGVDYSALWHPTPYWKFFATSLLTSLAIGLGLVLLIVPGLIAMVLFMFSTFLVVDRGLGPLDALKTSMELTKGNRWPLFGFALLTALIVALGVLALGVGLLVAIPIVGLATAYAYRLLSGVPGAIPVDARLAA</sequence>
<reference evidence="3 4" key="1">
    <citation type="journal article" date="2016" name="Environ. Microbiol.">
        <title>New Methyloceanibacter diversity from North Sea sediments includes methanotroph containing solely the soluble methane monooxygenase.</title>
        <authorList>
            <person name="Vekeman B."/>
            <person name="Kerckhof F.M."/>
            <person name="Cremers G."/>
            <person name="de Vos P."/>
            <person name="Vandamme P."/>
            <person name="Boon N."/>
            <person name="Op den Camp H.J."/>
            <person name="Heylen K."/>
        </authorList>
    </citation>
    <scope>NUCLEOTIDE SEQUENCE [LARGE SCALE GENOMIC DNA]</scope>
    <source>
        <strain evidence="3 4">R-67174</strain>
    </source>
</reference>
<dbReference type="RefSeq" id="WP_069438029.1">
    <property type="nucleotide sequence ID" value="NZ_LPWG01000013.1"/>
</dbReference>
<keyword evidence="1" id="KW-0812">Transmembrane</keyword>
<feature type="transmembrane region" description="Helical" evidence="1">
    <location>
        <begin position="61"/>
        <end position="81"/>
    </location>
</feature>
<dbReference type="STRING" id="1774968.AUC68_09205"/>
<evidence type="ECO:0000256" key="1">
    <source>
        <dbReference type="SAM" id="Phobius"/>
    </source>
</evidence>
<dbReference type="AlphaFoldDB" id="A0A1E3VYH2"/>
<keyword evidence="1" id="KW-0472">Membrane</keyword>
<feature type="transmembrane region" description="Helical" evidence="1">
    <location>
        <begin position="102"/>
        <end position="133"/>
    </location>
</feature>
<feature type="transmembrane region" description="Helical" evidence="1">
    <location>
        <begin position="21"/>
        <end position="41"/>
    </location>
</feature>
<dbReference type="EMBL" id="LPWG01000013">
    <property type="protein sequence ID" value="ODR98573.1"/>
    <property type="molecule type" value="Genomic_DNA"/>
</dbReference>
<feature type="domain" description="DUF7847" evidence="2">
    <location>
        <begin position="58"/>
        <end position="190"/>
    </location>
</feature>
<accession>A0A1E3VYH2</accession>
<evidence type="ECO:0000313" key="3">
    <source>
        <dbReference type="EMBL" id="ODR98573.1"/>
    </source>
</evidence>
<dbReference type="Proteomes" id="UP000094501">
    <property type="component" value="Unassembled WGS sequence"/>
</dbReference>
<dbReference type="PANTHER" id="PTHR40076">
    <property type="entry name" value="MEMBRANE PROTEIN-RELATED"/>
    <property type="match status" value="1"/>
</dbReference>
<dbReference type="PANTHER" id="PTHR40076:SF1">
    <property type="entry name" value="MEMBRANE PROTEIN"/>
    <property type="match status" value="1"/>
</dbReference>
<name>A0A1E3VYH2_9HYPH</name>
<evidence type="ECO:0000313" key="4">
    <source>
        <dbReference type="Proteomes" id="UP000094501"/>
    </source>
</evidence>